<comment type="caution">
    <text evidence="2">The sequence shown here is derived from an EMBL/GenBank/DDBJ whole genome shotgun (WGS) entry which is preliminary data.</text>
</comment>
<dbReference type="InterPro" id="IPR011050">
    <property type="entry name" value="Pectin_lyase_fold/virulence"/>
</dbReference>
<keyword evidence="3" id="KW-1185">Reference proteome</keyword>
<evidence type="ECO:0000313" key="2">
    <source>
        <dbReference type="EMBL" id="MEE4540536.1"/>
    </source>
</evidence>
<dbReference type="RefSeq" id="WP_330792330.1">
    <property type="nucleotide sequence ID" value="NZ_JAZEWV010000001.1"/>
</dbReference>
<feature type="region of interest" description="Disordered" evidence="1">
    <location>
        <begin position="1"/>
        <end position="30"/>
    </location>
</feature>
<dbReference type="SUPFAM" id="SSF51126">
    <property type="entry name" value="Pectin lyase-like"/>
    <property type="match status" value="1"/>
</dbReference>
<gene>
    <name evidence="2" type="ORF">V2S66_00960</name>
</gene>
<evidence type="ECO:0000313" key="3">
    <source>
        <dbReference type="Proteomes" id="UP001344658"/>
    </source>
</evidence>
<feature type="compositionally biased region" description="Low complexity" evidence="1">
    <location>
        <begin position="8"/>
        <end position="30"/>
    </location>
</feature>
<evidence type="ECO:0008006" key="4">
    <source>
        <dbReference type="Google" id="ProtNLM"/>
    </source>
</evidence>
<sequence>MVQTNRLSGSPPGAQGSAGARTPRRPAAGGPAARYHLPVLSLRPFLPTAAICTAALTVLTALTGCGSSGPAAAPGSSAPAVTTSGVPAAGAGPAIGTAVAIPSPSAHSGRPSAGASATPRPPAPARLHAGNPQGHEPVPAAGRAADTSHPTRVVGHGSPAGCTSAAVVAAVAAGGVITFSCGPRPVVIVLAATAKVRNASARVVLDGGGLVTLSGGGRRRILYMDTCDQAQGWTTSHCQDQSSPELTVQNLTFADGDATGEKTDGGGGGAVFVRGGRFKAVNTRFVRNRCDATGPDLGGAAIRVLDQYHGLPVYVTGSTFGGAPGQGGVCSNGGALSSIGVSWVITNSLFGYNSAIGSGANPARGGTPGGGSGGAVYTDGNRYTVRISGSLLTHNDAREGGGALFYVSNDRTGTLTLTRTTARANPSHGFETAGFPGVFFLGAGHPLTDGSTLN</sequence>
<protein>
    <recommendedName>
        <fullName evidence="4">Lipoprotein</fullName>
    </recommendedName>
</protein>
<organism evidence="2 3">
    <name type="scientific">Actinacidiphila polyblastidii</name>
    <dbReference type="NCBI Taxonomy" id="3110430"/>
    <lineage>
        <taxon>Bacteria</taxon>
        <taxon>Bacillati</taxon>
        <taxon>Actinomycetota</taxon>
        <taxon>Actinomycetes</taxon>
        <taxon>Kitasatosporales</taxon>
        <taxon>Streptomycetaceae</taxon>
        <taxon>Actinacidiphila</taxon>
    </lineage>
</organism>
<evidence type="ECO:0000256" key="1">
    <source>
        <dbReference type="SAM" id="MobiDB-lite"/>
    </source>
</evidence>
<dbReference type="EMBL" id="JAZEWV010000001">
    <property type="protein sequence ID" value="MEE4540536.1"/>
    <property type="molecule type" value="Genomic_DNA"/>
</dbReference>
<proteinExistence type="predicted"/>
<feature type="region of interest" description="Disordered" evidence="1">
    <location>
        <begin position="99"/>
        <end position="156"/>
    </location>
</feature>
<accession>A0ABU7P433</accession>
<name>A0ABU7P433_9ACTN</name>
<reference evidence="2 3" key="1">
    <citation type="submission" date="2023-12" db="EMBL/GenBank/DDBJ databases">
        <title>Streptomyces sp. V4-01.</title>
        <authorList>
            <person name="Somphong A."/>
            <person name="Phongsopitanun W."/>
        </authorList>
    </citation>
    <scope>NUCLEOTIDE SEQUENCE [LARGE SCALE GENOMIC DNA]</scope>
    <source>
        <strain evidence="2 3">V4-01</strain>
    </source>
</reference>
<dbReference type="Proteomes" id="UP001344658">
    <property type="component" value="Unassembled WGS sequence"/>
</dbReference>